<feature type="region of interest" description="Disordered" evidence="4">
    <location>
        <begin position="28"/>
        <end position="50"/>
    </location>
</feature>
<dbReference type="Gene3D" id="2.60.120.260">
    <property type="entry name" value="Galactose-binding domain-like"/>
    <property type="match status" value="1"/>
</dbReference>
<dbReference type="InterPro" id="IPR008979">
    <property type="entry name" value="Galactose-bd-like_sf"/>
</dbReference>
<dbReference type="PANTHER" id="PTHR42732:SF1">
    <property type="entry name" value="BETA-MANNOSIDASE"/>
    <property type="match status" value="1"/>
</dbReference>
<evidence type="ECO:0000259" key="5">
    <source>
        <dbReference type="Pfam" id="PF02836"/>
    </source>
</evidence>
<organism evidence="7 8">
    <name type="scientific">Bilifractor porci</name>
    <dbReference type="NCBI Taxonomy" id="2606636"/>
    <lineage>
        <taxon>Bacteria</taxon>
        <taxon>Bacillati</taxon>
        <taxon>Bacillota</taxon>
        <taxon>Clostridia</taxon>
        <taxon>Lachnospirales</taxon>
        <taxon>Lachnospiraceae</taxon>
        <taxon>Bilifractor</taxon>
    </lineage>
</organism>
<proteinExistence type="inferred from homology"/>
<comment type="similarity">
    <text evidence="1">Belongs to the glycosyl hydrolase 2 family.</text>
</comment>
<dbReference type="Proteomes" id="UP000466864">
    <property type="component" value="Unassembled WGS sequence"/>
</dbReference>
<comment type="caution">
    <text evidence="7">The sequence shown here is derived from an EMBL/GenBank/DDBJ whole genome shotgun (WGS) entry which is preliminary data.</text>
</comment>
<dbReference type="GO" id="GO:0004553">
    <property type="term" value="F:hydrolase activity, hydrolyzing O-glycosyl compounds"/>
    <property type="evidence" value="ECO:0007669"/>
    <property type="project" value="InterPro"/>
</dbReference>
<dbReference type="InterPro" id="IPR006104">
    <property type="entry name" value="Glyco_hydro_2_N"/>
</dbReference>
<dbReference type="Pfam" id="PF02836">
    <property type="entry name" value="Glyco_hydro_2_C"/>
    <property type="match status" value="1"/>
</dbReference>
<dbReference type="InterPro" id="IPR036156">
    <property type="entry name" value="Beta-gal/glucu_dom_sf"/>
</dbReference>
<dbReference type="InterPro" id="IPR006103">
    <property type="entry name" value="Glyco_hydro_2_cat"/>
</dbReference>
<reference evidence="7 8" key="1">
    <citation type="submission" date="2019-08" db="EMBL/GenBank/DDBJ databases">
        <title>In-depth cultivation of the pig gut microbiome towards novel bacterial diversity and tailored functional studies.</title>
        <authorList>
            <person name="Wylensek D."/>
            <person name="Hitch T.C.A."/>
            <person name="Clavel T."/>
        </authorList>
    </citation>
    <scope>NUCLEOTIDE SEQUENCE [LARGE SCALE GENOMIC DNA]</scope>
    <source>
        <strain evidence="7 8">Oil+RF-744-WCA-WT-13</strain>
    </source>
</reference>
<dbReference type="RefSeq" id="WP_154456841.1">
    <property type="nucleotide sequence ID" value="NZ_VUMV01000001.1"/>
</dbReference>
<sequence>MGKRFYINNGWEFTEHWSDAFLRQESREEGGKPVSGVPDGAAGQREAGSGAWRQVRLPHTCKITPYNYFDESIYQMVCGYRRILRLPESWKKDRVFLVIGAAGHSAEVFLNGKKAGEHHCGYTSFRTELTELLQPGENLLAVKVDTREQQNIPPFGHVIDYMTYGGLYREAYLETSGSVRMGDLFVSPRIPEKASLLHSGMSLEECRDVLDSIQFHGQIRTEFVPDGQEPDGEKLRISQRVFSCGKDAGDVLLAENDLSLAECQPVRRNYAQGSRTAYSFRTEVDGARLWDVLSPTLFRVVTRLYKKGGNGEEVLLDEQTERVGFRRSVFREDGYYLNGRRLQLVGLNRHQSWPYVGYAMPGSQQEKDADILKNELGVNAVRTSHYPQSPYFYSKCDELGLLVFTEIPGWQHIGDEEWKNQAVRNTEEMVLQYRSHPSVILWGVRINESLDDDTLYTRTNEVAHSLDGTRQTGGVRYLRKSHLLEDVYTYNDFSHDGRTPGCEKKKKVTPDRRKPYLISECNGHMFPTKIFDSEERRTEHMLRHARVLDAAAGEGDIAGTFGWCMFDYNTHRDFGSGDRICYHGVTDMFRNPKPAAALYAAQQEDFPVLEVTSSMDIGEHPTGNPGCVYLVTNADEVRMYRGGVFVKSFFPKDSSWKNLSHGPILIDDYIGDSIKQENFAPEQEKTVKTILNYVALHGFLHLPPRVLALGAELAVRYHMKFETAYELYSRYIGNWGGEASGYRFEGFWKGRRLKTLVKAPVQSVHLHAEPDHTVLHDGACYDVASVRVEMRDQNDNRLPFYMGTVSARTEGPAEIIGPSELTLRGGCGGVYLRTSGKTGQVSLLLRNEQAGETECRFTVEQDSRAEI</sequence>
<dbReference type="SUPFAM" id="SSF49785">
    <property type="entry name" value="Galactose-binding domain-like"/>
    <property type="match status" value="1"/>
</dbReference>
<dbReference type="EMBL" id="VUMV01000001">
    <property type="protein sequence ID" value="MST81039.1"/>
    <property type="molecule type" value="Genomic_DNA"/>
</dbReference>
<evidence type="ECO:0000256" key="1">
    <source>
        <dbReference type="ARBA" id="ARBA00007401"/>
    </source>
</evidence>
<dbReference type="InterPro" id="IPR023230">
    <property type="entry name" value="Glyco_hydro_2_CS"/>
</dbReference>
<dbReference type="InterPro" id="IPR017853">
    <property type="entry name" value="GH"/>
</dbReference>
<protein>
    <submittedName>
        <fullName evidence="7">Glycoside hydrolase family 2 protein</fullName>
    </submittedName>
</protein>
<name>A0A7X2TMA7_9FIRM</name>
<dbReference type="AlphaFoldDB" id="A0A7X2TMA7"/>
<dbReference type="Pfam" id="PF02837">
    <property type="entry name" value="Glyco_hydro_2_N"/>
    <property type="match status" value="1"/>
</dbReference>
<evidence type="ECO:0000256" key="3">
    <source>
        <dbReference type="ARBA" id="ARBA00023295"/>
    </source>
</evidence>
<dbReference type="SUPFAM" id="SSF49303">
    <property type="entry name" value="beta-Galactosidase/glucuronidase domain"/>
    <property type="match status" value="1"/>
</dbReference>
<keyword evidence="8" id="KW-1185">Reference proteome</keyword>
<evidence type="ECO:0000256" key="2">
    <source>
        <dbReference type="ARBA" id="ARBA00022801"/>
    </source>
</evidence>
<dbReference type="PROSITE" id="PS00719">
    <property type="entry name" value="GLYCOSYL_HYDROL_F2_1"/>
    <property type="match status" value="1"/>
</dbReference>
<dbReference type="PANTHER" id="PTHR42732">
    <property type="entry name" value="BETA-GALACTOSIDASE"/>
    <property type="match status" value="1"/>
</dbReference>
<evidence type="ECO:0000259" key="6">
    <source>
        <dbReference type="Pfam" id="PF02837"/>
    </source>
</evidence>
<dbReference type="GO" id="GO:0005975">
    <property type="term" value="P:carbohydrate metabolic process"/>
    <property type="evidence" value="ECO:0007669"/>
    <property type="project" value="InterPro"/>
</dbReference>
<dbReference type="SUPFAM" id="SSF51445">
    <property type="entry name" value="(Trans)glycosidases"/>
    <property type="match status" value="1"/>
</dbReference>
<dbReference type="Gene3D" id="3.20.20.80">
    <property type="entry name" value="Glycosidases"/>
    <property type="match status" value="1"/>
</dbReference>
<keyword evidence="2 7" id="KW-0378">Hydrolase</keyword>
<accession>A0A7X2TMA7</accession>
<evidence type="ECO:0000313" key="8">
    <source>
        <dbReference type="Proteomes" id="UP000466864"/>
    </source>
</evidence>
<evidence type="ECO:0000256" key="4">
    <source>
        <dbReference type="SAM" id="MobiDB-lite"/>
    </source>
</evidence>
<keyword evidence="3" id="KW-0326">Glycosidase</keyword>
<dbReference type="Gene3D" id="2.60.40.10">
    <property type="entry name" value="Immunoglobulins"/>
    <property type="match status" value="1"/>
</dbReference>
<feature type="domain" description="Glycosyl hydrolases family 2 sugar binding" evidence="6">
    <location>
        <begin position="78"/>
        <end position="173"/>
    </location>
</feature>
<evidence type="ECO:0000313" key="7">
    <source>
        <dbReference type="EMBL" id="MST81039.1"/>
    </source>
</evidence>
<gene>
    <name evidence="7" type="ORF">FYJ60_01635</name>
</gene>
<dbReference type="InterPro" id="IPR051913">
    <property type="entry name" value="GH2_Domain-Containing"/>
</dbReference>
<feature type="domain" description="Glycoside hydrolase family 2 catalytic" evidence="5">
    <location>
        <begin position="333"/>
        <end position="604"/>
    </location>
</feature>
<dbReference type="InterPro" id="IPR013783">
    <property type="entry name" value="Ig-like_fold"/>
</dbReference>